<name>A0A655RD25_VIBCL</name>
<reference evidence="1 2" key="1">
    <citation type="submission" date="2015-07" db="EMBL/GenBank/DDBJ databases">
        <authorList>
            <consortium name="Pathogen Informatics"/>
        </authorList>
    </citation>
    <scope>NUCLEOTIDE SEQUENCE [LARGE SCALE GENOMIC DNA]</scope>
    <source>
        <strain evidence="1 2">A51</strain>
    </source>
</reference>
<proteinExistence type="predicted"/>
<evidence type="ECO:0000313" key="1">
    <source>
        <dbReference type="EMBL" id="CSA96758.1"/>
    </source>
</evidence>
<protein>
    <submittedName>
        <fullName evidence="1">Uncharacterized protein</fullName>
    </submittedName>
</protein>
<sequence length="49" mass="5469">MAALLVKSQRLQYPVRCIARLWVNRSEANISLCVVTTAKEEGPKNRLAA</sequence>
<evidence type="ECO:0000313" key="2">
    <source>
        <dbReference type="Proteomes" id="UP000044806"/>
    </source>
</evidence>
<organism evidence="1 2">
    <name type="scientific">Vibrio cholerae</name>
    <dbReference type="NCBI Taxonomy" id="666"/>
    <lineage>
        <taxon>Bacteria</taxon>
        <taxon>Pseudomonadati</taxon>
        <taxon>Pseudomonadota</taxon>
        <taxon>Gammaproteobacteria</taxon>
        <taxon>Vibrionales</taxon>
        <taxon>Vibrionaceae</taxon>
        <taxon>Vibrio</taxon>
    </lineage>
</organism>
<accession>A0A655RD25</accession>
<dbReference type="AlphaFoldDB" id="A0A655RD25"/>
<gene>
    <name evidence="1" type="ORF">ERS013165_02924</name>
</gene>
<dbReference type="Proteomes" id="UP000044806">
    <property type="component" value="Unassembled WGS sequence"/>
</dbReference>
<dbReference type="EMBL" id="CWOW01000017">
    <property type="protein sequence ID" value="CSA96758.1"/>
    <property type="molecule type" value="Genomic_DNA"/>
</dbReference>